<feature type="region of interest" description="Disordered" evidence="1">
    <location>
        <begin position="866"/>
        <end position="928"/>
    </location>
</feature>
<feature type="compositionally biased region" description="Polar residues" evidence="1">
    <location>
        <begin position="467"/>
        <end position="478"/>
    </location>
</feature>
<feature type="compositionally biased region" description="Polar residues" evidence="1">
    <location>
        <begin position="763"/>
        <end position="776"/>
    </location>
</feature>
<feature type="compositionally biased region" description="Basic and acidic residues" evidence="1">
    <location>
        <begin position="579"/>
        <end position="590"/>
    </location>
</feature>
<feature type="compositionally biased region" description="Low complexity" evidence="1">
    <location>
        <begin position="524"/>
        <end position="539"/>
    </location>
</feature>
<feature type="compositionally biased region" description="Acidic residues" evidence="1">
    <location>
        <begin position="408"/>
        <end position="421"/>
    </location>
</feature>
<feature type="compositionally biased region" description="Low complexity" evidence="1">
    <location>
        <begin position="683"/>
        <end position="704"/>
    </location>
</feature>
<accession>A0A2K0T632</accession>
<feature type="compositionally biased region" description="Low complexity" evidence="1">
    <location>
        <begin position="1075"/>
        <end position="1087"/>
    </location>
</feature>
<feature type="compositionally biased region" description="Low complexity" evidence="1">
    <location>
        <begin position="554"/>
        <end position="574"/>
    </location>
</feature>
<reference evidence="2 3" key="1">
    <citation type="submission" date="2017-02" db="EMBL/GenBank/DDBJ databases">
        <title>Genomes of Trichoderma spp. with biocontrol activity.</title>
        <authorList>
            <person name="Gardiner D."/>
            <person name="Kazan K."/>
            <person name="Vos C."/>
            <person name="Harvey P."/>
        </authorList>
    </citation>
    <scope>NUCLEOTIDE SEQUENCE [LARGE SCALE GENOMIC DNA]</scope>
    <source>
        <strain evidence="2 3">A5MH</strain>
    </source>
</reference>
<proteinExistence type="predicted"/>
<feature type="compositionally biased region" description="Polar residues" evidence="1">
    <location>
        <begin position="1042"/>
        <end position="1051"/>
    </location>
</feature>
<dbReference type="OrthoDB" id="74412at2759"/>
<evidence type="ECO:0008006" key="4">
    <source>
        <dbReference type="Google" id="ProtNLM"/>
    </source>
</evidence>
<feature type="compositionally biased region" description="Polar residues" evidence="1">
    <location>
        <begin position="323"/>
        <end position="335"/>
    </location>
</feature>
<organism evidence="2 3">
    <name type="scientific">Trichoderma gamsii</name>
    <dbReference type="NCBI Taxonomy" id="398673"/>
    <lineage>
        <taxon>Eukaryota</taxon>
        <taxon>Fungi</taxon>
        <taxon>Dikarya</taxon>
        <taxon>Ascomycota</taxon>
        <taxon>Pezizomycotina</taxon>
        <taxon>Sordariomycetes</taxon>
        <taxon>Hypocreomycetidae</taxon>
        <taxon>Hypocreales</taxon>
        <taxon>Hypocreaceae</taxon>
        <taxon>Trichoderma</taxon>
    </lineage>
</organism>
<name>A0A2K0T632_9HYPO</name>
<feature type="compositionally biased region" description="Basic residues" evidence="1">
    <location>
        <begin position="355"/>
        <end position="367"/>
    </location>
</feature>
<feature type="compositionally biased region" description="Low complexity" evidence="1">
    <location>
        <begin position="1022"/>
        <end position="1034"/>
    </location>
</feature>
<dbReference type="AlphaFoldDB" id="A0A2K0T632"/>
<feature type="region of interest" description="Disordered" evidence="1">
    <location>
        <begin position="149"/>
        <end position="235"/>
    </location>
</feature>
<evidence type="ECO:0000313" key="2">
    <source>
        <dbReference type="EMBL" id="PNP40970.1"/>
    </source>
</evidence>
<protein>
    <recommendedName>
        <fullName evidence="4">ADF-H domain-containing protein</fullName>
    </recommendedName>
</protein>
<evidence type="ECO:0000313" key="3">
    <source>
        <dbReference type="Proteomes" id="UP000236546"/>
    </source>
</evidence>
<feature type="compositionally biased region" description="Basic and acidic residues" evidence="1">
    <location>
        <begin position="384"/>
        <end position="407"/>
    </location>
</feature>
<dbReference type="SUPFAM" id="SSF55753">
    <property type="entry name" value="Actin depolymerizing proteins"/>
    <property type="match status" value="1"/>
</dbReference>
<feature type="region of interest" description="Disordered" evidence="1">
    <location>
        <begin position="318"/>
        <end position="437"/>
    </location>
</feature>
<feature type="region of interest" description="Disordered" evidence="1">
    <location>
        <begin position="951"/>
        <end position="1087"/>
    </location>
</feature>
<gene>
    <name evidence="2" type="ORF">TGAMA5MH_06837</name>
</gene>
<dbReference type="EMBL" id="MTYH01000059">
    <property type="protein sequence ID" value="PNP40970.1"/>
    <property type="molecule type" value="Genomic_DNA"/>
</dbReference>
<comment type="caution">
    <text evidence="2">The sequence shown here is derived from an EMBL/GenBank/DDBJ whole genome shotgun (WGS) entry which is preliminary data.</text>
</comment>
<feature type="region of interest" description="Disordered" evidence="1">
    <location>
        <begin position="458"/>
        <end position="797"/>
    </location>
</feature>
<feature type="compositionally biased region" description="Basic and acidic residues" evidence="1">
    <location>
        <begin position="1000"/>
        <end position="1014"/>
    </location>
</feature>
<evidence type="ECO:0000256" key="1">
    <source>
        <dbReference type="SAM" id="MobiDB-lite"/>
    </source>
</evidence>
<dbReference type="CDD" id="cd11282">
    <property type="entry name" value="ADF_coactosin_like"/>
    <property type="match status" value="1"/>
</dbReference>
<dbReference type="Gene3D" id="3.40.20.10">
    <property type="entry name" value="Severin"/>
    <property type="match status" value="1"/>
</dbReference>
<feature type="compositionally biased region" description="Basic and acidic residues" evidence="1">
    <location>
        <begin position="422"/>
        <end position="433"/>
    </location>
</feature>
<dbReference type="InterPro" id="IPR029006">
    <property type="entry name" value="ADF-H/Gelsolin-like_dom_sf"/>
</dbReference>
<dbReference type="Proteomes" id="UP000236546">
    <property type="component" value="Unassembled WGS sequence"/>
</dbReference>
<sequence length="1229" mass="130398">MSLNGLDDPKIVEAHQAGVAEPGGWFLIKYASRDEVELLDKGNGGITEIRNAVEGFDENSPLYGFLRYRRRNVIVKYLPEDCSRLIQARVAVHFTAVCERFSPYDAIYEISTAAELKDTKLSAACSLHAASGSTASSTSSRRRRLMEIAEEEEVEEQRSSKRQSIGSEPDGERPQTPGDKSTTTDEVKLNSELATSPEHSKFSASNTSEVPKFTGIHDRPTSPTKSIDTTDSRSDIYSYYPAGKPKVKLAPRPKADITIRPQVAGNFRPVSSLPVGYKLFGKGGKKSKSKDADSASLIQEETPEMEPIADAARASNDALGISGDTSRPSTATGAETLSVPAVPAKPTITPEKARLMKAMKLREKKKKQQELLKQQSAEGAIPGAEEKVMVLRGGEDPDFEHSSHIHDDDDDDDEEEEDAEDEIQKSEEIDDRAASISHADSGVVLSNFSSLSPLAQIDEVSEETARSESLAQSSTVASSEHDESTPASSLSDSTDETVHGAVTASKPGVVDVGKSEAKEGKITSSSSPSLSSAAAAASLPEEKKSSAVSTRDNAISVASESTTTIAAEEATGAANKGSAKPENEKEKKGIAEPISQFSAHIPTSKAPPAASLKGMGSGAAEIPLSDTPGDVAQAANKGELPPVKAAPLPSGSKLSTQDLVDTAESAAKTTVATTPLMDRQPEDPSSAAQESSPAAETANEAAATPDEPKAGSKPSASSPPPIQTDRTTEPKQQAAAEKHDDRDAAAAVAAHASKEATQRGDATVQNDNKPMSATKSPPTPVFPSATIANGPLGARAPQAHTVRTVSNPVRGNYIAPTDVTQSTARSLSSGAAFLHKITQQQSASLATMKPTVGSSISQRIKALEKLSATSGDQARPESRERPQSTFFAVQKRDTSRPPSVMDRTKSLKGRAASPTPSQDEFPLPLDTGRVRLQRSGSVVSRVSMFEPLVAPSSANSLAPGPQSRGRPESIAVTPRMLRDPSLASRQDASEYGYQQQQFAGDHDDSGRRSRSLERDGEDDMVSRTTTQSPSSRRSITLDRDNLANSSVTEDSYSGDEKDRKSSRAGRFMRKLSNFSTGSSKSKTSSVEDSINTTATSIITAASTAAPTQARKVAPPASSGDAAIVSDLGDVNVQFPDSLLWKRRNLCLDAQGFIILAAGTQSGRAVVGPKRYFLGEFRQPYTPDVEVQELPNSVVLDFVEGTAIQLACEDRTGQLNVLHVLQAAHANYSR</sequence>